<dbReference type="Proteomes" id="UP000236161">
    <property type="component" value="Unassembled WGS sequence"/>
</dbReference>
<accession>A0A2I0B6W4</accession>
<evidence type="ECO:0000313" key="1">
    <source>
        <dbReference type="EMBL" id="PKA63520.1"/>
    </source>
</evidence>
<dbReference type="AlphaFoldDB" id="A0A2I0B6W4"/>
<organism evidence="1 2">
    <name type="scientific">Apostasia shenzhenica</name>
    <dbReference type="NCBI Taxonomy" id="1088818"/>
    <lineage>
        <taxon>Eukaryota</taxon>
        <taxon>Viridiplantae</taxon>
        <taxon>Streptophyta</taxon>
        <taxon>Embryophyta</taxon>
        <taxon>Tracheophyta</taxon>
        <taxon>Spermatophyta</taxon>
        <taxon>Magnoliopsida</taxon>
        <taxon>Liliopsida</taxon>
        <taxon>Asparagales</taxon>
        <taxon>Orchidaceae</taxon>
        <taxon>Apostasioideae</taxon>
        <taxon>Apostasia</taxon>
    </lineage>
</organism>
<dbReference type="PANTHER" id="PTHR34539">
    <property type="entry name" value="T6J4.11 PROTEIN"/>
    <property type="match status" value="1"/>
</dbReference>
<protein>
    <submittedName>
        <fullName evidence="1">Uncharacterized protein</fullName>
    </submittedName>
</protein>
<dbReference type="STRING" id="1088818.A0A2I0B6W4"/>
<proteinExistence type="predicted"/>
<gene>
    <name evidence="1" type="ORF">AXF42_Ash005415</name>
</gene>
<dbReference type="PANTHER" id="PTHR34539:SF19">
    <property type="entry name" value="T6J4.11 PROTEIN"/>
    <property type="match status" value="1"/>
</dbReference>
<keyword evidence="2" id="KW-1185">Reference proteome</keyword>
<dbReference type="OrthoDB" id="785381at2759"/>
<name>A0A2I0B6W4_9ASPA</name>
<sequence length="173" mass="19016">MEAMSAKKRERDASGESLDFSEVKRLRAHLLDILDDDTDACGDVDLDCVMRTLEREIGVLAAPPPSASVAGEDNLPDIGYLLEASDDELGLPPTVTSSSEDEATAGEVFDGRFGQIWGISDEFPVCFDELEFPAFRQEWEDESIEKRAEIDGGLFDFSDFTDFSLLPESLPAV</sequence>
<reference evidence="1 2" key="1">
    <citation type="journal article" date="2017" name="Nature">
        <title>The Apostasia genome and the evolution of orchids.</title>
        <authorList>
            <person name="Zhang G.Q."/>
            <person name="Liu K.W."/>
            <person name="Li Z."/>
            <person name="Lohaus R."/>
            <person name="Hsiao Y.Y."/>
            <person name="Niu S.C."/>
            <person name="Wang J.Y."/>
            <person name="Lin Y.C."/>
            <person name="Xu Q."/>
            <person name="Chen L.J."/>
            <person name="Yoshida K."/>
            <person name="Fujiwara S."/>
            <person name="Wang Z.W."/>
            <person name="Zhang Y.Q."/>
            <person name="Mitsuda N."/>
            <person name="Wang M."/>
            <person name="Liu G.H."/>
            <person name="Pecoraro L."/>
            <person name="Huang H.X."/>
            <person name="Xiao X.J."/>
            <person name="Lin M."/>
            <person name="Wu X.Y."/>
            <person name="Wu W.L."/>
            <person name="Chen Y.Y."/>
            <person name="Chang S.B."/>
            <person name="Sakamoto S."/>
            <person name="Ohme-Takagi M."/>
            <person name="Yagi M."/>
            <person name="Zeng S.J."/>
            <person name="Shen C.Y."/>
            <person name="Yeh C.M."/>
            <person name="Luo Y.B."/>
            <person name="Tsai W.C."/>
            <person name="Van de Peer Y."/>
            <person name="Liu Z.J."/>
        </authorList>
    </citation>
    <scope>NUCLEOTIDE SEQUENCE [LARGE SCALE GENOMIC DNA]</scope>
    <source>
        <strain evidence="2">cv. Shenzhen</strain>
        <tissue evidence="1">Stem</tissue>
    </source>
</reference>
<dbReference type="EMBL" id="KZ451908">
    <property type="protein sequence ID" value="PKA63520.1"/>
    <property type="molecule type" value="Genomic_DNA"/>
</dbReference>
<evidence type="ECO:0000313" key="2">
    <source>
        <dbReference type="Proteomes" id="UP000236161"/>
    </source>
</evidence>